<feature type="compositionally biased region" description="Basic and acidic residues" evidence="1">
    <location>
        <begin position="1"/>
        <end position="12"/>
    </location>
</feature>
<dbReference type="AlphaFoldDB" id="A0A7W7KGM4"/>
<proteinExistence type="predicted"/>
<gene>
    <name evidence="2" type="ORF">HNP46_000776</name>
</gene>
<evidence type="ECO:0000256" key="1">
    <source>
        <dbReference type="SAM" id="MobiDB-lite"/>
    </source>
</evidence>
<reference evidence="2 3" key="1">
    <citation type="submission" date="2020-08" db="EMBL/GenBank/DDBJ databases">
        <title>Functional genomics of gut bacteria from endangered species of beetles.</title>
        <authorList>
            <person name="Carlos-Shanley C."/>
        </authorList>
    </citation>
    <scope>NUCLEOTIDE SEQUENCE [LARGE SCALE GENOMIC DNA]</scope>
    <source>
        <strain evidence="2 3">S00179</strain>
    </source>
</reference>
<dbReference type="Proteomes" id="UP000566995">
    <property type="component" value="Unassembled WGS sequence"/>
</dbReference>
<accession>A0A7W7KGM4</accession>
<feature type="region of interest" description="Disordered" evidence="1">
    <location>
        <begin position="1"/>
        <end position="69"/>
    </location>
</feature>
<comment type="caution">
    <text evidence="2">The sequence shown here is derived from an EMBL/GenBank/DDBJ whole genome shotgun (WGS) entry which is preliminary data.</text>
</comment>
<dbReference type="EMBL" id="JACHLI010000002">
    <property type="protein sequence ID" value="MBB4861939.1"/>
    <property type="molecule type" value="Genomic_DNA"/>
</dbReference>
<organism evidence="2 3">
    <name type="scientific">Pseudomonas nitroreducens</name>
    <dbReference type="NCBI Taxonomy" id="46680"/>
    <lineage>
        <taxon>Bacteria</taxon>
        <taxon>Pseudomonadati</taxon>
        <taxon>Pseudomonadota</taxon>
        <taxon>Gammaproteobacteria</taxon>
        <taxon>Pseudomonadales</taxon>
        <taxon>Pseudomonadaceae</taxon>
        <taxon>Pseudomonas</taxon>
    </lineage>
</organism>
<evidence type="ECO:0000313" key="3">
    <source>
        <dbReference type="Proteomes" id="UP000566995"/>
    </source>
</evidence>
<protein>
    <submittedName>
        <fullName evidence="2">Uncharacterized protein</fullName>
    </submittedName>
</protein>
<evidence type="ECO:0000313" key="2">
    <source>
        <dbReference type="EMBL" id="MBB4861939.1"/>
    </source>
</evidence>
<name>A0A7W7KGM4_PSENT</name>
<sequence length="194" mass="21095">MSRERCRARDGPSARAPETPFQRGNFSPKRKTGCRGKTFAYFGSLQSRSPEGAKHRLRARTEATQNTQPKSIADKVRSYVNGNAGARRFASKLAPTRSPETASCWPLPLFLFSPPSHSVAQVWRPGTSGAKALDGACENSECSCRSPHVQNFLQRSMADRAGRPPGLPGTTSRFANPVRSASLRLATSMAALNF</sequence>